<dbReference type="EMBL" id="AWTV01000010">
    <property type="protein sequence ID" value="KIH87282.1"/>
    <property type="molecule type" value="Genomic_DNA"/>
</dbReference>
<feature type="compositionally biased region" description="Low complexity" evidence="7">
    <location>
        <begin position="732"/>
        <end position="741"/>
    </location>
</feature>
<dbReference type="InterPro" id="IPR013087">
    <property type="entry name" value="Znf_C2H2_type"/>
</dbReference>
<dbReference type="Gene3D" id="3.30.160.60">
    <property type="entry name" value="Classic Zinc Finger"/>
    <property type="match status" value="1"/>
</dbReference>
<name>A0A0C2IQE6_9PEZI</name>
<feature type="domain" description="C2H2-type" evidence="8">
    <location>
        <begin position="56"/>
        <end position="83"/>
    </location>
</feature>
<keyword evidence="5" id="KW-0539">Nucleus</keyword>
<evidence type="ECO:0000256" key="4">
    <source>
        <dbReference type="ARBA" id="ARBA00023163"/>
    </source>
</evidence>
<evidence type="ECO:0000313" key="9">
    <source>
        <dbReference type="EMBL" id="KIH87282.1"/>
    </source>
</evidence>
<dbReference type="HOGENOM" id="CLU_003864_1_0_1"/>
<dbReference type="GO" id="GO:0006351">
    <property type="term" value="P:DNA-templated transcription"/>
    <property type="evidence" value="ECO:0007669"/>
    <property type="project" value="InterPro"/>
</dbReference>
<dbReference type="GO" id="GO:0003677">
    <property type="term" value="F:DNA binding"/>
    <property type="evidence" value="ECO:0007669"/>
    <property type="project" value="InterPro"/>
</dbReference>
<feature type="region of interest" description="Disordered" evidence="7">
    <location>
        <begin position="82"/>
        <end position="109"/>
    </location>
</feature>
<dbReference type="Proteomes" id="UP000031575">
    <property type="component" value="Unassembled WGS sequence"/>
</dbReference>
<dbReference type="InterPro" id="IPR001138">
    <property type="entry name" value="Zn2Cys6_DnaBD"/>
</dbReference>
<feature type="compositionally biased region" description="Gly residues" evidence="7">
    <location>
        <begin position="153"/>
        <end position="170"/>
    </location>
</feature>
<dbReference type="InterPro" id="IPR007219">
    <property type="entry name" value="XnlR_reg_dom"/>
</dbReference>
<gene>
    <name evidence="9" type="ORF">SPBR_04603</name>
</gene>
<feature type="compositionally biased region" description="Low complexity" evidence="7">
    <location>
        <begin position="711"/>
        <end position="725"/>
    </location>
</feature>
<dbReference type="SUPFAM" id="SSF57667">
    <property type="entry name" value="beta-beta-alpha zinc fingers"/>
    <property type="match status" value="1"/>
</dbReference>
<accession>A0A0C2IQE6</accession>
<dbReference type="VEuPathDB" id="FungiDB:SPBR_04603"/>
<sequence>MASREERQQPPHRLNDNRDDVRNDSCRFACSSCGRSFKRLEHLGRHRQSHQAVKRYACPVCLKRFARSDILLRHTLLHRSAAGPAEPRAAASSGRPLPSASAAPGRPRKERRRACQACAKAHESCSKGAPCQRCLVRSVQCVYSTSTSTSTMDGGGQDGQDGQDGQGGHGASSAAEPVPATTAAAASFFAGTTAAVDQAPAPFVDVPFQDSTAEAVTLLLDMQTDMQTDMQASMQTGMQTGMPAGDQLMPAYNNWAAQGLSLPPDGPTLNFSINWLPENLHSDLDYVSILGPSLHLMSSDLVTSQLEQPSSSFPFQQMHLPVEQAPLHADLTLSNAMPPLLHNSGDRLGSSASTSPVASPVTASGHTPPGTNRTARHLYTNGANGVRAPCTVRDTRDYVPIPGTKPLPAISAGMGGGVSDATRDRGRVTSAPRLPSLSHISVAHVLPAGASAHMHIWPSTYEHIRHGIRHASRADPGESALDDHAIPTLEQTNYFAHLYFEKCNPVLPILHDYIGALNESWLLALAVATVGAQYTFTEEFTACAAALHEILQRALQMALDDDDTGHGTCSLATVQALFLSQVGLLYHGPSRLLRRTKVNHSILVDMLRCHQLLEPSTTRQTTVSASVETQWRQWVHDESRRRLGYAIWLFVDKLIKPDIGEFSRILLLHGVYQEIWLVKRYCDRPLVSWEAVPDRVVDRAADRAVDRSDAPLAASASASTATSVAPSPPPSTDTASGDSDAAATTYSNWRNAACDCIDALHWAANSTIAQRAGREHTTVFHLHFSRVVLLTPYEAIQTLARYLASVGASPSQSASSSAPSPSPSPSRAQGLAAERRVLAWAQQDEHKARLAVLHCGCLFWHVRRYSTNAWYEPVAVYMAALALWAYSSYARQGVRPSDGDDGDDQDDRPDNPGDNLSDDDQFPSFIHLDRPNDDEMVMLFVRSGRPSVMRAYISGIGDIGAPPAPVRILQEGAKVLAKVSMAWGRTDRFLYVLTGMRAALTKAAE</sequence>
<evidence type="ECO:0000256" key="6">
    <source>
        <dbReference type="PROSITE-ProRule" id="PRU00042"/>
    </source>
</evidence>
<dbReference type="InterPro" id="IPR036236">
    <property type="entry name" value="Znf_C2H2_sf"/>
</dbReference>
<evidence type="ECO:0000256" key="5">
    <source>
        <dbReference type="ARBA" id="ARBA00023242"/>
    </source>
</evidence>
<keyword evidence="6" id="KW-0863">Zinc-finger</keyword>
<keyword evidence="3" id="KW-0805">Transcription regulation</keyword>
<organism evidence="9 10">
    <name type="scientific">Sporothrix brasiliensis 5110</name>
    <dbReference type="NCBI Taxonomy" id="1398154"/>
    <lineage>
        <taxon>Eukaryota</taxon>
        <taxon>Fungi</taxon>
        <taxon>Dikarya</taxon>
        <taxon>Ascomycota</taxon>
        <taxon>Pezizomycotina</taxon>
        <taxon>Sordariomycetes</taxon>
        <taxon>Sordariomycetidae</taxon>
        <taxon>Ophiostomatales</taxon>
        <taxon>Ophiostomataceae</taxon>
        <taxon>Sporothrix</taxon>
    </lineage>
</organism>
<dbReference type="CDD" id="cd00067">
    <property type="entry name" value="GAL4"/>
    <property type="match status" value="1"/>
</dbReference>
<feature type="region of interest" description="Disordered" evidence="7">
    <location>
        <begin position="342"/>
        <end position="377"/>
    </location>
</feature>
<keyword evidence="1" id="KW-0479">Metal-binding</keyword>
<protein>
    <recommendedName>
        <fullName evidence="8">C2H2-type domain-containing protein</fullName>
    </recommendedName>
</protein>
<evidence type="ECO:0000313" key="10">
    <source>
        <dbReference type="Proteomes" id="UP000031575"/>
    </source>
</evidence>
<feature type="region of interest" description="Disordered" evidence="7">
    <location>
        <begin position="810"/>
        <end position="829"/>
    </location>
</feature>
<dbReference type="PANTHER" id="PTHR47660:SF7">
    <property type="entry name" value="TRANSCRIPTION FACTOR WITH C2H2 AND ZN(2)-CYS(6) DNA BINDING DOMAIN (EUROFUNG)"/>
    <property type="match status" value="1"/>
</dbReference>
<proteinExistence type="predicted"/>
<dbReference type="Pfam" id="PF04082">
    <property type="entry name" value="Fungal_trans"/>
    <property type="match status" value="1"/>
</dbReference>
<comment type="caution">
    <text evidence="9">The sequence shown here is derived from an EMBL/GenBank/DDBJ whole genome shotgun (WGS) entry which is preliminary data.</text>
</comment>
<feature type="region of interest" description="Disordered" evidence="7">
    <location>
        <begin position="894"/>
        <end position="924"/>
    </location>
</feature>
<evidence type="ECO:0000259" key="8">
    <source>
        <dbReference type="PROSITE" id="PS50157"/>
    </source>
</evidence>
<feature type="region of interest" description="Disordered" evidence="7">
    <location>
        <begin position="711"/>
        <end position="741"/>
    </location>
</feature>
<dbReference type="AlphaFoldDB" id="A0A0C2IQE6"/>
<feature type="region of interest" description="Disordered" evidence="7">
    <location>
        <begin position="147"/>
        <end position="179"/>
    </location>
</feature>
<dbReference type="PROSITE" id="PS00028">
    <property type="entry name" value="ZINC_FINGER_C2H2_1"/>
    <property type="match status" value="2"/>
</dbReference>
<dbReference type="SUPFAM" id="SSF57701">
    <property type="entry name" value="Zn2/Cys6 DNA-binding domain"/>
    <property type="match status" value="1"/>
</dbReference>
<dbReference type="CDD" id="cd12148">
    <property type="entry name" value="fungal_TF_MHR"/>
    <property type="match status" value="1"/>
</dbReference>
<keyword evidence="2" id="KW-0862">Zinc</keyword>
<keyword evidence="4" id="KW-0804">Transcription</keyword>
<dbReference type="RefSeq" id="XP_040615292.1">
    <property type="nucleotide sequence ID" value="XM_040762880.1"/>
</dbReference>
<dbReference type="Pfam" id="PF00172">
    <property type="entry name" value="Zn_clus"/>
    <property type="match status" value="1"/>
</dbReference>
<dbReference type="Pfam" id="PF00096">
    <property type="entry name" value="zf-C2H2"/>
    <property type="match status" value="1"/>
</dbReference>
<keyword evidence="10" id="KW-1185">Reference proteome</keyword>
<dbReference type="SMART" id="SM00355">
    <property type="entry name" value="ZnF_C2H2"/>
    <property type="match status" value="2"/>
</dbReference>
<feature type="domain" description="C2H2-type" evidence="8">
    <location>
        <begin position="28"/>
        <end position="55"/>
    </location>
</feature>
<evidence type="ECO:0000256" key="7">
    <source>
        <dbReference type="SAM" id="MobiDB-lite"/>
    </source>
</evidence>
<feature type="compositionally biased region" description="Low complexity" evidence="7">
    <location>
        <begin position="82"/>
        <end position="96"/>
    </location>
</feature>
<evidence type="ECO:0000256" key="3">
    <source>
        <dbReference type="ARBA" id="ARBA00023015"/>
    </source>
</evidence>
<dbReference type="GeneID" id="63677801"/>
<dbReference type="InterPro" id="IPR036864">
    <property type="entry name" value="Zn2-C6_fun-type_DNA-bd_sf"/>
</dbReference>
<dbReference type="GO" id="GO:0000981">
    <property type="term" value="F:DNA-binding transcription factor activity, RNA polymerase II-specific"/>
    <property type="evidence" value="ECO:0007669"/>
    <property type="project" value="InterPro"/>
</dbReference>
<dbReference type="GO" id="GO:0008270">
    <property type="term" value="F:zinc ion binding"/>
    <property type="evidence" value="ECO:0007669"/>
    <property type="project" value="UniProtKB-KW"/>
</dbReference>
<dbReference type="SMART" id="SM00066">
    <property type="entry name" value="GAL4"/>
    <property type="match status" value="1"/>
</dbReference>
<dbReference type="PANTHER" id="PTHR47660">
    <property type="entry name" value="TRANSCRIPTION FACTOR WITH C2H2 AND ZN(2)-CYS(6) DNA BINDING DOMAIN (EUROFUNG)-RELATED-RELATED"/>
    <property type="match status" value="1"/>
</dbReference>
<reference evidence="9 10" key="1">
    <citation type="journal article" date="2014" name="BMC Genomics">
        <title>Comparative genomics of the major fungal agents of human and animal Sporotrichosis: Sporothrix schenckii and Sporothrix brasiliensis.</title>
        <authorList>
            <person name="Teixeira M.M."/>
            <person name="de Almeida L.G."/>
            <person name="Kubitschek-Barreira P."/>
            <person name="Alves F.L."/>
            <person name="Kioshima E.S."/>
            <person name="Abadio A.K."/>
            <person name="Fernandes L."/>
            <person name="Derengowski L.S."/>
            <person name="Ferreira K.S."/>
            <person name="Souza R.C."/>
            <person name="Ruiz J.C."/>
            <person name="de Andrade N.C."/>
            <person name="Paes H.C."/>
            <person name="Nicola A.M."/>
            <person name="Albuquerque P."/>
            <person name="Gerber A.L."/>
            <person name="Martins V.P."/>
            <person name="Peconick L.D."/>
            <person name="Neto A.V."/>
            <person name="Chaucanez C.B."/>
            <person name="Silva P.A."/>
            <person name="Cunha O.L."/>
            <person name="de Oliveira F.F."/>
            <person name="dos Santos T.C."/>
            <person name="Barros A.L."/>
            <person name="Soares M.A."/>
            <person name="de Oliveira L.M."/>
            <person name="Marini M.M."/>
            <person name="Villalobos-Duno H."/>
            <person name="Cunha M.M."/>
            <person name="de Hoog S."/>
            <person name="da Silveira J.F."/>
            <person name="Henrissat B."/>
            <person name="Nino-Vega G.A."/>
            <person name="Cisalpino P.S."/>
            <person name="Mora-Montes H.M."/>
            <person name="Almeida S.R."/>
            <person name="Stajich J.E."/>
            <person name="Lopes-Bezerra L.M."/>
            <person name="Vasconcelos A.T."/>
            <person name="Felipe M.S."/>
        </authorList>
    </citation>
    <scope>NUCLEOTIDE SEQUENCE [LARGE SCALE GENOMIC DNA]</scope>
    <source>
        <strain evidence="9 10">5110</strain>
    </source>
</reference>
<dbReference type="PROSITE" id="PS50157">
    <property type="entry name" value="ZINC_FINGER_C2H2_2"/>
    <property type="match status" value="2"/>
</dbReference>
<evidence type="ECO:0000256" key="1">
    <source>
        <dbReference type="ARBA" id="ARBA00022723"/>
    </source>
</evidence>
<feature type="compositionally biased region" description="Low complexity" evidence="7">
    <location>
        <begin position="350"/>
        <end position="364"/>
    </location>
</feature>
<feature type="compositionally biased region" description="Low complexity" evidence="7">
    <location>
        <begin position="810"/>
        <end position="819"/>
    </location>
</feature>
<dbReference type="OrthoDB" id="10018191at2759"/>
<evidence type="ECO:0000256" key="2">
    <source>
        <dbReference type="ARBA" id="ARBA00022833"/>
    </source>
</evidence>